<name>A0A0F0IQT2_ASPPU</name>
<dbReference type="EMBL" id="JZEE01000051">
    <property type="protein sequence ID" value="KJK68248.1"/>
    <property type="molecule type" value="Genomic_DNA"/>
</dbReference>
<comment type="similarity">
    <text evidence="1">Belongs to the AB hydrolase superfamily. Lipase family.</text>
</comment>
<evidence type="ECO:0000313" key="2">
    <source>
        <dbReference type="EMBL" id="KJK68248.1"/>
    </source>
</evidence>
<dbReference type="Gene3D" id="3.40.50.1820">
    <property type="entry name" value="alpha/beta hydrolase"/>
    <property type="match status" value="2"/>
</dbReference>
<dbReference type="InterPro" id="IPR005152">
    <property type="entry name" value="Lipase_secreted"/>
</dbReference>
<dbReference type="PIRSF" id="PIRSF029171">
    <property type="entry name" value="Esterase_LipA"/>
    <property type="match status" value="1"/>
</dbReference>
<dbReference type="GO" id="GO:0016042">
    <property type="term" value="P:lipid catabolic process"/>
    <property type="evidence" value="ECO:0007669"/>
    <property type="project" value="UniProtKB-UniRule"/>
</dbReference>
<feature type="signal peptide" evidence="1">
    <location>
        <begin position="1"/>
        <end position="18"/>
    </location>
</feature>
<dbReference type="STRING" id="1403190.A0A0F0IQT2"/>
<dbReference type="PANTHER" id="PTHR34853">
    <property type="match status" value="1"/>
</dbReference>
<dbReference type="InterPro" id="IPR029058">
    <property type="entry name" value="AB_hydrolase_fold"/>
</dbReference>
<dbReference type="Proteomes" id="UP000033540">
    <property type="component" value="Unassembled WGS sequence"/>
</dbReference>
<accession>A0A0F0IQT2</accession>
<dbReference type="SUPFAM" id="SSF53474">
    <property type="entry name" value="alpha/beta-Hydrolases"/>
    <property type="match status" value="1"/>
</dbReference>
<evidence type="ECO:0000313" key="3">
    <source>
        <dbReference type="Proteomes" id="UP000033540"/>
    </source>
</evidence>
<dbReference type="GO" id="GO:0004806">
    <property type="term" value="F:triacylglycerol lipase activity"/>
    <property type="evidence" value="ECO:0007669"/>
    <property type="project" value="UniProtKB-UniRule"/>
</dbReference>
<dbReference type="AlphaFoldDB" id="A0A0F0IQT2"/>
<evidence type="ECO:0000256" key="1">
    <source>
        <dbReference type="PIRNR" id="PIRNR029171"/>
    </source>
</evidence>
<sequence>MFALTILLGLAVPSLTAAKAAANFNISTATLEAYGCDTTCQTVFDYAQAEDRTLFGTDFEFSFYATASNFSRSQPGDLLKFEAIDPDGLDVINGMSAYRFQYTSRDLDGSLVPATGFIGLPYTSFRKDKKYPAIAYAHGTIGVFAGCPPSTTPTLYDYTSWSILIEKGYAIIAPDYAGLGNNYTEHKYLSFPAHANDLYYGMVAARKAFPGLFTDGWMGVGHSQGGGSVWKLSESKLLQTGAAGKYLGTVALAPASKIYDMTLLGVESLSQTSNYASYDILYETLWLPFAIERVFPGMSRAPFAETLQNRTKIADMAQACNYGIMSLAYGLKPSDLFTPAIKNNTDFQEWQDMVAPANGDNAGEPMMIIQGLNDTAVLPQITVSSFKDACRYGNEAHLRLYPGMDHSDVLTASSPEWLAFIDGRFAGWKTPGNCSTITHQPFDAAHMVTEPEAAGIASI</sequence>
<keyword evidence="1" id="KW-0732">Signal</keyword>
<protein>
    <recommendedName>
        <fullName evidence="4">Alpha/Beta hydrolase protein</fullName>
    </recommendedName>
</protein>
<gene>
    <name evidence="2" type="ORF">P875_00076224</name>
</gene>
<proteinExistence type="inferred from homology"/>
<dbReference type="PANTHER" id="PTHR34853:SF1">
    <property type="entry name" value="LIPASE 5"/>
    <property type="match status" value="1"/>
</dbReference>
<evidence type="ECO:0008006" key="4">
    <source>
        <dbReference type="Google" id="ProtNLM"/>
    </source>
</evidence>
<reference evidence="2 3" key="1">
    <citation type="submission" date="2015-02" db="EMBL/GenBank/DDBJ databases">
        <title>Draft genome sequence of Aspergillus parasiticus SU-1.</title>
        <authorList>
            <person name="Yu J."/>
            <person name="Fedorova N."/>
            <person name="Yin Y."/>
            <person name="Losada L."/>
            <person name="Zafar N."/>
            <person name="Taujale R."/>
            <person name="Ehrlich K.C."/>
            <person name="Bhatnagar D."/>
            <person name="Cleveland T.E."/>
            <person name="Bennett J.W."/>
            <person name="Nierman W.C."/>
        </authorList>
    </citation>
    <scope>NUCLEOTIDE SEQUENCE [LARGE SCALE GENOMIC DNA]</scope>
    <source>
        <strain evidence="3">ATCC 56775 / NRRL 5862 / SRRC 143 / SU-1</strain>
    </source>
</reference>
<dbReference type="OrthoDB" id="5382058at2759"/>
<feature type="chain" id="PRO_5013433194" description="Alpha/Beta hydrolase protein" evidence="1">
    <location>
        <begin position="19"/>
        <end position="459"/>
    </location>
</feature>
<organism evidence="2 3">
    <name type="scientific">Aspergillus parasiticus (strain ATCC 56775 / NRRL 5862 / SRRC 143 / SU-1)</name>
    <dbReference type="NCBI Taxonomy" id="1403190"/>
    <lineage>
        <taxon>Eukaryota</taxon>
        <taxon>Fungi</taxon>
        <taxon>Dikarya</taxon>
        <taxon>Ascomycota</taxon>
        <taxon>Pezizomycotina</taxon>
        <taxon>Eurotiomycetes</taxon>
        <taxon>Eurotiomycetidae</taxon>
        <taxon>Eurotiales</taxon>
        <taxon>Aspergillaceae</taxon>
        <taxon>Aspergillus</taxon>
        <taxon>Aspergillus subgen. Circumdati</taxon>
    </lineage>
</organism>
<comment type="caution">
    <text evidence="2">The sequence shown here is derived from an EMBL/GenBank/DDBJ whole genome shotgun (WGS) entry which is preliminary data.</text>
</comment>